<dbReference type="GO" id="GO:0006351">
    <property type="term" value="P:DNA-templated transcription"/>
    <property type="evidence" value="ECO:0007669"/>
    <property type="project" value="InterPro"/>
</dbReference>
<dbReference type="GO" id="GO:0003677">
    <property type="term" value="F:DNA binding"/>
    <property type="evidence" value="ECO:0007669"/>
    <property type="project" value="InterPro"/>
</dbReference>
<dbReference type="STRING" id="1448308.A0A2T2PAW9"/>
<dbReference type="EMBL" id="KZ678128">
    <property type="protein sequence ID" value="PSN74790.1"/>
    <property type="molecule type" value="Genomic_DNA"/>
</dbReference>
<keyword evidence="1" id="KW-0479">Metal-binding</keyword>
<keyword evidence="2" id="KW-0862">Zinc</keyword>
<name>A0A2T2PAW9_CORCC</name>
<feature type="region of interest" description="Disordered" evidence="6">
    <location>
        <begin position="617"/>
        <end position="637"/>
    </location>
</feature>
<evidence type="ECO:0000259" key="7">
    <source>
        <dbReference type="Pfam" id="PF04082"/>
    </source>
</evidence>
<protein>
    <submittedName>
        <fullName evidence="8">C2H2 type zinc finger domain-containing protein</fullName>
    </submittedName>
</protein>
<dbReference type="PANTHER" id="PTHR47660:SF8">
    <property type="entry name" value="TRANSCRIPTION FACTOR WITH C2H2 AND ZN(2)-CYS(6) DNA BINDING DOMAIN (EUROFUNG)"/>
    <property type="match status" value="1"/>
</dbReference>
<keyword evidence="3" id="KW-0805">Transcription regulation</keyword>
<keyword evidence="4" id="KW-0804">Transcription</keyword>
<reference evidence="8 9" key="1">
    <citation type="journal article" date="2018" name="Front. Microbiol.">
        <title>Genome-Wide Analysis of Corynespora cassiicola Leaf Fall Disease Putative Effectors.</title>
        <authorList>
            <person name="Lopez D."/>
            <person name="Ribeiro S."/>
            <person name="Label P."/>
            <person name="Fumanal B."/>
            <person name="Venisse J.S."/>
            <person name="Kohler A."/>
            <person name="de Oliveira R.R."/>
            <person name="Labutti K."/>
            <person name="Lipzen A."/>
            <person name="Lail K."/>
            <person name="Bauer D."/>
            <person name="Ohm R.A."/>
            <person name="Barry K.W."/>
            <person name="Spatafora J."/>
            <person name="Grigoriev I.V."/>
            <person name="Martin F.M."/>
            <person name="Pujade-Renaud V."/>
        </authorList>
    </citation>
    <scope>NUCLEOTIDE SEQUENCE [LARGE SCALE GENOMIC DNA]</scope>
    <source>
        <strain evidence="8 9">Philippines</strain>
    </source>
</reference>
<dbReference type="Proteomes" id="UP000240883">
    <property type="component" value="Unassembled WGS sequence"/>
</dbReference>
<evidence type="ECO:0000256" key="1">
    <source>
        <dbReference type="ARBA" id="ARBA00022723"/>
    </source>
</evidence>
<feature type="region of interest" description="Disordered" evidence="6">
    <location>
        <begin position="118"/>
        <end position="139"/>
    </location>
</feature>
<evidence type="ECO:0000256" key="6">
    <source>
        <dbReference type="SAM" id="MobiDB-lite"/>
    </source>
</evidence>
<evidence type="ECO:0000256" key="3">
    <source>
        <dbReference type="ARBA" id="ARBA00023015"/>
    </source>
</evidence>
<keyword evidence="9" id="KW-1185">Reference proteome</keyword>
<organism evidence="8 9">
    <name type="scientific">Corynespora cassiicola Philippines</name>
    <dbReference type="NCBI Taxonomy" id="1448308"/>
    <lineage>
        <taxon>Eukaryota</taxon>
        <taxon>Fungi</taxon>
        <taxon>Dikarya</taxon>
        <taxon>Ascomycota</taxon>
        <taxon>Pezizomycotina</taxon>
        <taxon>Dothideomycetes</taxon>
        <taxon>Pleosporomycetidae</taxon>
        <taxon>Pleosporales</taxon>
        <taxon>Corynesporascaceae</taxon>
        <taxon>Corynespora</taxon>
    </lineage>
</organism>
<keyword evidence="5" id="KW-0539">Nucleus</keyword>
<evidence type="ECO:0000313" key="8">
    <source>
        <dbReference type="EMBL" id="PSN74790.1"/>
    </source>
</evidence>
<dbReference type="Pfam" id="PF04082">
    <property type="entry name" value="Fungal_trans"/>
    <property type="match status" value="1"/>
</dbReference>
<dbReference type="OrthoDB" id="40579at2759"/>
<sequence length="746" mass="84054">MSKSLSPRDFPLLQIAKAQFMISQNSDAFSGEVSDAQALLSLYSHGFSQSQEIPTFFEQIMVPEQDFIGVEPVQPPDLTMWMPEVEWLGEMDLFSNDFAPTVDQTFEAQQVLNEFFSSSGNRETGDAAQPHQPDDQARRRHAIFKQSPWFWVPGRNQHAFSEHDGITIDERNVDIASSPHEPCPSNIIIQDTLSPQARDRIFQLVSKTTQSQVAIPSFPSADCLDKLIKVGIAKRTETDAWIHPFTFDSESSRPEFLTALVAAGCVCFGIPSVSRTGLVLQEIVRVALNRLTESDNSTIRDLQYLQASMIWLDIGAFCGYRRKMEIAESNLLPLVTGLRRAGKFDRVAYSSVAPHADDSDEENERKWRSWVEQESYKRLAYHLLEHDINMTMVKHRNPMISYAEMTLPFPSSRSLWLAPSATIWRARWLSSKHTYRHVSLRSLLKDDTAIRCLPPNVDSQIARSAYLHGLASQLWEHFQQAALVGESSDASSQLWLRSRQQKLYQLLRNVDFSLETSPAISCVLHQFLQMYLHVNIDLITRFAGKCGEEAANRAYTQLQPWSQTKEARTAIWHAGQVIRTAREIPPYQIRGADSFIVYHSIMVLWTYSMIMRDRARRTGTTTPVRPTPAQQPSDPTQSRNIVFLDASPASNQSNIDAFILMDAGSPALKFHTAALRRRASNAEGLLSDVQAGVPTSHQVCDLRFPGQVMKVGVQVLEASHPDVEPENGPPLSRALSSLMKELGSLR</sequence>
<feature type="domain" description="Xylanolytic transcriptional activator regulatory" evidence="7">
    <location>
        <begin position="253"/>
        <end position="467"/>
    </location>
</feature>
<feature type="compositionally biased region" description="Low complexity" evidence="6">
    <location>
        <begin position="618"/>
        <end position="628"/>
    </location>
</feature>
<dbReference type="AlphaFoldDB" id="A0A2T2PAW9"/>
<evidence type="ECO:0000256" key="4">
    <source>
        <dbReference type="ARBA" id="ARBA00023163"/>
    </source>
</evidence>
<evidence type="ECO:0000256" key="2">
    <source>
        <dbReference type="ARBA" id="ARBA00022833"/>
    </source>
</evidence>
<dbReference type="GO" id="GO:0008270">
    <property type="term" value="F:zinc ion binding"/>
    <property type="evidence" value="ECO:0007669"/>
    <property type="project" value="InterPro"/>
</dbReference>
<evidence type="ECO:0000313" key="9">
    <source>
        <dbReference type="Proteomes" id="UP000240883"/>
    </source>
</evidence>
<evidence type="ECO:0000256" key="5">
    <source>
        <dbReference type="ARBA" id="ARBA00023242"/>
    </source>
</evidence>
<dbReference type="InterPro" id="IPR007219">
    <property type="entry name" value="XnlR_reg_dom"/>
</dbReference>
<dbReference type="PANTHER" id="PTHR47660">
    <property type="entry name" value="TRANSCRIPTION FACTOR WITH C2H2 AND ZN(2)-CYS(6) DNA BINDING DOMAIN (EUROFUNG)-RELATED-RELATED"/>
    <property type="match status" value="1"/>
</dbReference>
<proteinExistence type="predicted"/>
<accession>A0A2T2PAW9</accession>
<gene>
    <name evidence="8" type="ORF">BS50DRAFT_596005</name>
</gene>